<dbReference type="PANTHER" id="PTHR18901">
    <property type="entry name" value="2-DEOXYGLUCOSE-6-PHOSPHATE PHOSPHATASE 2"/>
    <property type="match status" value="1"/>
</dbReference>
<dbReference type="PANTHER" id="PTHR18901:SF38">
    <property type="entry name" value="PSEUDOURIDINE-5'-PHOSPHATASE"/>
    <property type="match status" value="1"/>
</dbReference>
<dbReference type="Gene3D" id="3.40.50.1000">
    <property type="entry name" value="HAD superfamily/HAD-like"/>
    <property type="match status" value="1"/>
</dbReference>
<organism evidence="1 2">
    <name type="scientific">Scleromatobacter humisilvae</name>
    <dbReference type="NCBI Taxonomy" id="2897159"/>
    <lineage>
        <taxon>Bacteria</taxon>
        <taxon>Pseudomonadati</taxon>
        <taxon>Pseudomonadota</taxon>
        <taxon>Betaproteobacteria</taxon>
        <taxon>Burkholderiales</taxon>
        <taxon>Sphaerotilaceae</taxon>
        <taxon>Scleromatobacter</taxon>
    </lineage>
</organism>
<dbReference type="InterPro" id="IPR023198">
    <property type="entry name" value="PGP-like_dom2"/>
</dbReference>
<protein>
    <submittedName>
        <fullName evidence="1">HAD family phosphatase</fullName>
    </submittedName>
</protein>
<dbReference type="Proteomes" id="UP001139353">
    <property type="component" value="Unassembled WGS sequence"/>
</dbReference>
<dbReference type="EMBL" id="JAJLJH010000001">
    <property type="protein sequence ID" value="MCK9685122.1"/>
    <property type="molecule type" value="Genomic_DNA"/>
</dbReference>
<accession>A0A9X1YG65</accession>
<dbReference type="CDD" id="cd07505">
    <property type="entry name" value="HAD_BPGM-like"/>
    <property type="match status" value="1"/>
</dbReference>
<dbReference type="NCBIfam" id="TIGR01509">
    <property type="entry name" value="HAD-SF-IA-v3"/>
    <property type="match status" value="1"/>
</dbReference>
<evidence type="ECO:0000313" key="1">
    <source>
        <dbReference type="EMBL" id="MCK9685122.1"/>
    </source>
</evidence>
<dbReference type="InterPro" id="IPR023214">
    <property type="entry name" value="HAD_sf"/>
</dbReference>
<comment type="caution">
    <text evidence="1">The sequence shown here is derived from an EMBL/GenBank/DDBJ whole genome shotgun (WGS) entry which is preliminary data.</text>
</comment>
<reference evidence="1" key="1">
    <citation type="submission" date="2021-11" db="EMBL/GenBank/DDBJ databases">
        <title>BS-T2-15 a new species belonging to the Comamonadaceae family isolated from the soil of a French oak forest.</title>
        <authorList>
            <person name="Mieszkin S."/>
            <person name="Alain K."/>
        </authorList>
    </citation>
    <scope>NUCLEOTIDE SEQUENCE</scope>
    <source>
        <strain evidence="1">BS-T2-15</strain>
    </source>
</reference>
<dbReference type="InterPro" id="IPR006439">
    <property type="entry name" value="HAD-SF_hydro_IA"/>
</dbReference>
<dbReference type="GO" id="GO:0043136">
    <property type="term" value="F:sn-glycerol 3-phosphatase activity"/>
    <property type="evidence" value="ECO:0007669"/>
    <property type="project" value="TreeGrafter"/>
</dbReference>
<dbReference type="SUPFAM" id="SSF56784">
    <property type="entry name" value="HAD-like"/>
    <property type="match status" value="1"/>
</dbReference>
<evidence type="ECO:0000313" key="2">
    <source>
        <dbReference type="Proteomes" id="UP001139353"/>
    </source>
</evidence>
<gene>
    <name evidence="1" type="ORF">LPC04_05290</name>
</gene>
<sequence length="212" mass="22229">MDGLLIDSERAISQAWIAGARELGFDLKMADFVRVIGTAAQQSTAMLIEIMGSEERMRAVAAKARALLPQAGGAPVFPLKTGALPLLESLHAAGIPCAVASSSSVDEIRHRLGHVDVLKYFKCIAGGNEVTHGKPDPALYLLAAARLGVAPEDCIAFEDSENGARAAQSAGVRVVIVPDLKQPPDDVAARAHGVIGSLGDAIDHVPHWFPSL</sequence>
<dbReference type="InterPro" id="IPR036412">
    <property type="entry name" value="HAD-like_sf"/>
</dbReference>
<proteinExistence type="predicted"/>
<dbReference type="Gene3D" id="1.10.150.240">
    <property type="entry name" value="Putative phosphatase, domain 2"/>
    <property type="match status" value="1"/>
</dbReference>
<dbReference type="InterPro" id="IPR041492">
    <property type="entry name" value="HAD_2"/>
</dbReference>
<dbReference type="Pfam" id="PF13419">
    <property type="entry name" value="HAD_2"/>
    <property type="match status" value="1"/>
</dbReference>
<keyword evidence="2" id="KW-1185">Reference proteome</keyword>
<dbReference type="GO" id="GO:0006114">
    <property type="term" value="P:glycerol biosynthetic process"/>
    <property type="evidence" value="ECO:0007669"/>
    <property type="project" value="TreeGrafter"/>
</dbReference>
<dbReference type="AlphaFoldDB" id="A0A9X1YG65"/>
<name>A0A9X1YG65_9BURK</name>